<dbReference type="AlphaFoldDB" id="A0A7X8SNH6"/>
<proteinExistence type="inferred from homology"/>
<dbReference type="RefSeq" id="WP_168884189.1">
    <property type="nucleotide sequence ID" value="NZ_JABAIL010000006.1"/>
</dbReference>
<feature type="transmembrane region" description="Helical" evidence="6">
    <location>
        <begin position="126"/>
        <end position="147"/>
    </location>
</feature>
<dbReference type="Pfam" id="PF12821">
    <property type="entry name" value="ThrE_2"/>
    <property type="match status" value="1"/>
</dbReference>
<dbReference type="GO" id="GO:0022857">
    <property type="term" value="F:transmembrane transporter activity"/>
    <property type="evidence" value="ECO:0007669"/>
    <property type="project" value="InterPro"/>
</dbReference>
<keyword evidence="10" id="KW-1185">Reference proteome</keyword>
<accession>A0A7X8SNH6</accession>
<evidence type="ECO:0000313" key="10">
    <source>
        <dbReference type="Proteomes" id="UP000585050"/>
    </source>
</evidence>
<feature type="transmembrane region" description="Helical" evidence="6">
    <location>
        <begin position="281"/>
        <end position="298"/>
    </location>
</feature>
<dbReference type="Pfam" id="PF06738">
    <property type="entry name" value="ThrE"/>
    <property type="match status" value="1"/>
</dbReference>
<comment type="caution">
    <text evidence="9">The sequence shown here is derived from an EMBL/GenBank/DDBJ whole genome shotgun (WGS) entry which is preliminary data.</text>
</comment>
<dbReference type="Proteomes" id="UP000585050">
    <property type="component" value="Unassembled WGS sequence"/>
</dbReference>
<gene>
    <name evidence="9" type="ORF">HGP29_19935</name>
</gene>
<feature type="transmembrane region" description="Helical" evidence="6">
    <location>
        <begin position="330"/>
        <end position="346"/>
    </location>
</feature>
<feature type="transmembrane region" description="Helical" evidence="6">
    <location>
        <begin position="153"/>
        <end position="170"/>
    </location>
</feature>
<feature type="transmembrane region" description="Helical" evidence="6">
    <location>
        <begin position="358"/>
        <end position="378"/>
    </location>
</feature>
<feature type="transmembrane region" description="Helical" evidence="6">
    <location>
        <begin position="390"/>
        <end position="410"/>
    </location>
</feature>
<feature type="transmembrane region" description="Helical" evidence="6">
    <location>
        <begin position="248"/>
        <end position="269"/>
    </location>
</feature>
<dbReference type="EMBL" id="JABAIL010000006">
    <property type="protein sequence ID" value="NLR93478.1"/>
    <property type="molecule type" value="Genomic_DNA"/>
</dbReference>
<evidence type="ECO:0000256" key="4">
    <source>
        <dbReference type="ARBA" id="ARBA00023136"/>
    </source>
</evidence>
<keyword evidence="3 6" id="KW-1133">Transmembrane helix</keyword>
<dbReference type="PANTHER" id="PTHR31082:SF4">
    <property type="entry name" value="PHEROMONE-REGULATED MEMBRANE PROTEIN 10"/>
    <property type="match status" value="1"/>
</dbReference>
<keyword evidence="4 6" id="KW-0472">Membrane</keyword>
<feature type="transmembrane region" description="Helical" evidence="6">
    <location>
        <begin position="207"/>
        <end position="228"/>
    </location>
</feature>
<sequence>MENTDKLISPNEDRFNYVCDFIRKVGKAAHRYGSTSIQLESYLTNLTNSLGYQGIIKVTSNEIIFSFQLDKHSHPLLYLDLLEPSDFNMHRLSLIEHLIQDVIDQKVELAVAINQLLKIEEAVSPWGIIPLALSFSVAGGSFALMLSGSLADVILSAVLGLVVFVLQPVISQYGGKKASKWSPIITSFIIGVLTATAKIYWQEINIVTSTVSALIILIPGFSISIGLIEVFNNHVLSGWSNIMNGLLYLVKLFVGTWLGVLLISTVHQLPVTNESTPIDIVYLYSMLPFILLALCIVFQISKQHLLAVCLICLSSLLGMVGGSILLGTNFGNFIGTVLPVVLSNIWSRKTRQPNSIPLLPSLMLIVSGSIGFRGLAYFSLGEIIAGQQSVVQMFIVAVTMGAGILVGNTLSRTSISL</sequence>
<name>A0A7X8SNH6_9BACT</name>
<evidence type="ECO:0000256" key="3">
    <source>
        <dbReference type="ARBA" id="ARBA00022989"/>
    </source>
</evidence>
<evidence type="ECO:0000256" key="1">
    <source>
        <dbReference type="ARBA" id="ARBA00004141"/>
    </source>
</evidence>
<dbReference type="GO" id="GO:0016020">
    <property type="term" value="C:membrane"/>
    <property type="evidence" value="ECO:0007669"/>
    <property type="project" value="UniProtKB-SubCell"/>
</dbReference>
<comment type="subcellular location">
    <subcellularLocation>
        <location evidence="1">Membrane</location>
        <topology evidence="1">Multi-pass membrane protein</topology>
    </subcellularLocation>
</comment>
<dbReference type="InterPro" id="IPR051361">
    <property type="entry name" value="ThrE/Ser_Exporter"/>
</dbReference>
<feature type="transmembrane region" description="Helical" evidence="6">
    <location>
        <begin position="182"/>
        <end position="201"/>
    </location>
</feature>
<keyword evidence="2 6" id="KW-0812">Transmembrane</keyword>
<evidence type="ECO:0000256" key="2">
    <source>
        <dbReference type="ARBA" id="ARBA00022692"/>
    </source>
</evidence>
<dbReference type="InterPro" id="IPR010619">
    <property type="entry name" value="ThrE-like_N"/>
</dbReference>
<reference evidence="9 10" key="1">
    <citation type="submission" date="2020-04" db="EMBL/GenBank/DDBJ databases">
        <title>Flammeovirga sp. SR4, a novel species isolated from seawater.</title>
        <authorList>
            <person name="Wang X."/>
        </authorList>
    </citation>
    <scope>NUCLEOTIDE SEQUENCE [LARGE SCALE GENOMIC DNA]</scope>
    <source>
        <strain evidence="9 10">SR4</strain>
    </source>
</reference>
<feature type="domain" description="Threonine/serine exporter-like N-terminal" evidence="7">
    <location>
        <begin position="20"/>
        <end position="260"/>
    </location>
</feature>
<organism evidence="9 10">
    <name type="scientific">Flammeovirga agarivorans</name>
    <dbReference type="NCBI Taxonomy" id="2726742"/>
    <lineage>
        <taxon>Bacteria</taxon>
        <taxon>Pseudomonadati</taxon>
        <taxon>Bacteroidota</taxon>
        <taxon>Cytophagia</taxon>
        <taxon>Cytophagales</taxon>
        <taxon>Flammeovirgaceae</taxon>
        <taxon>Flammeovirga</taxon>
    </lineage>
</organism>
<evidence type="ECO:0000259" key="7">
    <source>
        <dbReference type="Pfam" id="PF06738"/>
    </source>
</evidence>
<dbReference type="PANTHER" id="PTHR31082">
    <property type="entry name" value="PHEROMONE-REGULATED MEMBRANE PROTEIN 10"/>
    <property type="match status" value="1"/>
</dbReference>
<protein>
    <submittedName>
        <fullName evidence="9">Threonine/serine exporter family protein</fullName>
    </submittedName>
</protein>
<feature type="transmembrane region" description="Helical" evidence="6">
    <location>
        <begin position="305"/>
        <end position="324"/>
    </location>
</feature>
<evidence type="ECO:0000256" key="6">
    <source>
        <dbReference type="SAM" id="Phobius"/>
    </source>
</evidence>
<evidence type="ECO:0000313" key="9">
    <source>
        <dbReference type="EMBL" id="NLR93478.1"/>
    </source>
</evidence>
<feature type="domain" description="Threonine/Serine exporter ThrE" evidence="8">
    <location>
        <begin position="289"/>
        <end position="407"/>
    </location>
</feature>
<evidence type="ECO:0000259" key="8">
    <source>
        <dbReference type="Pfam" id="PF12821"/>
    </source>
</evidence>
<comment type="similarity">
    <text evidence="5">Belongs to the ThrE exporter (TC 2.A.79) family.</text>
</comment>
<dbReference type="InterPro" id="IPR024528">
    <property type="entry name" value="ThrE_2"/>
</dbReference>
<evidence type="ECO:0000256" key="5">
    <source>
        <dbReference type="ARBA" id="ARBA00034125"/>
    </source>
</evidence>